<protein>
    <submittedName>
        <fullName evidence="1">Uncharacterized protein</fullName>
    </submittedName>
</protein>
<dbReference type="AlphaFoldDB" id="A0AAW0C9H1"/>
<organism evidence="1 2">
    <name type="scientific">Favolaschia claudopus</name>
    <dbReference type="NCBI Taxonomy" id="2862362"/>
    <lineage>
        <taxon>Eukaryota</taxon>
        <taxon>Fungi</taxon>
        <taxon>Dikarya</taxon>
        <taxon>Basidiomycota</taxon>
        <taxon>Agaricomycotina</taxon>
        <taxon>Agaricomycetes</taxon>
        <taxon>Agaricomycetidae</taxon>
        <taxon>Agaricales</taxon>
        <taxon>Marasmiineae</taxon>
        <taxon>Mycenaceae</taxon>
        <taxon>Favolaschia</taxon>
    </lineage>
</organism>
<keyword evidence="2" id="KW-1185">Reference proteome</keyword>
<evidence type="ECO:0000313" key="2">
    <source>
        <dbReference type="Proteomes" id="UP001362999"/>
    </source>
</evidence>
<accession>A0AAW0C9H1</accession>
<evidence type="ECO:0000313" key="1">
    <source>
        <dbReference type="EMBL" id="KAK7035642.1"/>
    </source>
</evidence>
<reference evidence="1 2" key="1">
    <citation type="journal article" date="2024" name="J Genomics">
        <title>Draft genome sequencing and assembly of Favolaschia claudopus CIRM-BRFM 2984 isolated from oak limbs.</title>
        <authorList>
            <person name="Navarro D."/>
            <person name="Drula E."/>
            <person name="Chaduli D."/>
            <person name="Cazenave R."/>
            <person name="Ahrendt S."/>
            <person name="Wang J."/>
            <person name="Lipzen A."/>
            <person name="Daum C."/>
            <person name="Barry K."/>
            <person name="Grigoriev I.V."/>
            <person name="Favel A."/>
            <person name="Rosso M.N."/>
            <person name="Martin F."/>
        </authorList>
    </citation>
    <scope>NUCLEOTIDE SEQUENCE [LARGE SCALE GENOMIC DNA]</scope>
    <source>
        <strain evidence="1 2">CIRM-BRFM 2984</strain>
    </source>
</reference>
<name>A0AAW0C9H1_9AGAR</name>
<dbReference type="Proteomes" id="UP001362999">
    <property type="component" value="Unassembled WGS sequence"/>
</dbReference>
<comment type="caution">
    <text evidence="1">The sequence shown here is derived from an EMBL/GenBank/DDBJ whole genome shotgun (WGS) entry which is preliminary data.</text>
</comment>
<dbReference type="EMBL" id="JAWWNJ010000019">
    <property type="protein sequence ID" value="KAK7035642.1"/>
    <property type="molecule type" value="Genomic_DNA"/>
</dbReference>
<sequence length="379" mass="43324">MFVFAGGTTTNSLNSRLYQLTSDTSSKRYPAPFGLWQRGNAGNEEHAHLQKFRVLGASYCAGTGRFWGRFERERWSYAFMLTYLTTNKFQKFCISSLQIFWTPERRTSLRILQTSFPALHENSALPSANPPPRTSGLLAHSTSLLDVAGLFTPSYSPSSSFDTFRLTRYNVSISSNFTSLLSLTILKPRLYSTFTPKTRHYERVSLGYFDHRRLYEGLGQGCERELEFEFRLLLNKPLCSRNLTTVYRDYDNRNYDRLNSNPKATLSFTSTLKLCNSFSGGPTNTRYTEAMTDLLEILESLTFLQVELYHRLIPIQLKAHIYNTRSLDLIVSFCHSCSYSHFSISNVQVLEEMHIAATVQWIDTRVAFPVSGGYAVEST</sequence>
<gene>
    <name evidence="1" type="ORF">R3P38DRAFT_2771271</name>
</gene>
<proteinExistence type="predicted"/>